<dbReference type="STRING" id="1860102.ACCAA_570076"/>
<proteinExistence type="predicted"/>
<dbReference type="Proteomes" id="UP000199169">
    <property type="component" value="Unassembled WGS sequence"/>
</dbReference>
<dbReference type="EMBL" id="FLQX01000135">
    <property type="protein sequence ID" value="SBT08482.1"/>
    <property type="molecule type" value="Genomic_DNA"/>
</dbReference>
<feature type="transmembrane region" description="Helical" evidence="1">
    <location>
        <begin position="21"/>
        <end position="40"/>
    </location>
</feature>
<dbReference type="PROSITE" id="PS51257">
    <property type="entry name" value="PROKAR_LIPOPROTEIN"/>
    <property type="match status" value="1"/>
</dbReference>
<sequence>MREVRAPTACLADRFGGRLGFLGLALAYSILVIACLASLADEGELTMGRNPLPNLIKTAGEFARPSFLDVWFGQQHLEYHSDDGTLLRVENRPEVELDYLAGVGRATWTTVRIATLGSLLGALLALPFSGHGGHRCRAQRRGGASAGILQRRLAGCAATVRFQPPLPVGVQHP</sequence>
<keyword evidence="1" id="KW-1133">Transmembrane helix</keyword>
<protein>
    <submittedName>
        <fullName evidence="2">Uncharacterized protein</fullName>
    </submittedName>
</protein>
<name>A0A1A8XV63_9PROT</name>
<dbReference type="AlphaFoldDB" id="A0A1A8XV63"/>
<evidence type="ECO:0000313" key="3">
    <source>
        <dbReference type="Proteomes" id="UP000199169"/>
    </source>
</evidence>
<gene>
    <name evidence="2" type="ORF">ACCAA_570076</name>
</gene>
<keyword evidence="1" id="KW-0472">Membrane</keyword>
<accession>A0A1A8XV63</accession>
<keyword evidence="1" id="KW-0812">Transmembrane</keyword>
<evidence type="ECO:0000256" key="1">
    <source>
        <dbReference type="SAM" id="Phobius"/>
    </source>
</evidence>
<evidence type="ECO:0000313" key="2">
    <source>
        <dbReference type="EMBL" id="SBT08482.1"/>
    </source>
</evidence>
<keyword evidence="3" id="KW-1185">Reference proteome</keyword>
<reference evidence="2 3" key="1">
    <citation type="submission" date="2016-06" db="EMBL/GenBank/DDBJ databases">
        <authorList>
            <person name="Kjaerup R.B."/>
            <person name="Dalgaard T.S."/>
            <person name="Juul-Madsen H.R."/>
        </authorList>
    </citation>
    <scope>NUCLEOTIDE SEQUENCE [LARGE SCALE GENOMIC DNA]</scope>
    <source>
        <strain evidence="2">3</strain>
    </source>
</reference>
<organism evidence="2 3">
    <name type="scientific">Candidatus Accumulibacter aalborgensis</name>
    <dbReference type="NCBI Taxonomy" id="1860102"/>
    <lineage>
        <taxon>Bacteria</taxon>
        <taxon>Pseudomonadati</taxon>
        <taxon>Pseudomonadota</taxon>
        <taxon>Betaproteobacteria</taxon>
        <taxon>Candidatus Accumulibacter</taxon>
    </lineage>
</organism>
<feature type="transmembrane region" description="Helical" evidence="1">
    <location>
        <begin position="113"/>
        <end position="131"/>
    </location>
</feature>